<sequence length="43" mass="5105">MPQEMIMKFDSRNLFDPPGRIMKKRGIVSVIHIKDEFLSSWLL</sequence>
<accession>X1Q955</accession>
<dbReference type="AlphaFoldDB" id="X1Q955"/>
<gene>
    <name evidence="1" type="ORF">S06H3_51869</name>
</gene>
<comment type="caution">
    <text evidence="1">The sequence shown here is derived from an EMBL/GenBank/DDBJ whole genome shotgun (WGS) entry which is preliminary data.</text>
</comment>
<name>X1Q955_9ZZZZ</name>
<organism evidence="1">
    <name type="scientific">marine sediment metagenome</name>
    <dbReference type="NCBI Taxonomy" id="412755"/>
    <lineage>
        <taxon>unclassified sequences</taxon>
        <taxon>metagenomes</taxon>
        <taxon>ecological metagenomes</taxon>
    </lineage>
</organism>
<protein>
    <submittedName>
        <fullName evidence="1">Uncharacterized protein</fullName>
    </submittedName>
</protein>
<proteinExistence type="predicted"/>
<reference evidence="1" key="1">
    <citation type="journal article" date="2014" name="Front. Microbiol.">
        <title>High frequency of phylogenetically diverse reductive dehalogenase-homologous genes in deep subseafloor sedimentary metagenomes.</title>
        <authorList>
            <person name="Kawai M."/>
            <person name="Futagami T."/>
            <person name="Toyoda A."/>
            <person name="Takaki Y."/>
            <person name="Nishi S."/>
            <person name="Hori S."/>
            <person name="Arai W."/>
            <person name="Tsubouchi T."/>
            <person name="Morono Y."/>
            <person name="Uchiyama I."/>
            <person name="Ito T."/>
            <person name="Fujiyama A."/>
            <person name="Inagaki F."/>
            <person name="Takami H."/>
        </authorList>
    </citation>
    <scope>NUCLEOTIDE SEQUENCE</scope>
    <source>
        <strain evidence="1">Expedition CK06-06</strain>
    </source>
</reference>
<evidence type="ECO:0000313" key="1">
    <source>
        <dbReference type="EMBL" id="GAI39814.1"/>
    </source>
</evidence>
<dbReference type="EMBL" id="BARV01032951">
    <property type="protein sequence ID" value="GAI39814.1"/>
    <property type="molecule type" value="Genomic_DNA"/>
</dbReference>